<protein>
    <submittedName>
        <fullName evidence="2">Alpha/beta hydrolase</fullName>
    </submittedName>
</protein>
<dbReference type="EMBL" id="WBUI01000015">
    <property type="protein sequence ID" value="KAB2931171.1"/>
    <property type="molecule type" value="Genomic_DNA"/>
</dbReference>
<dbReference type="PANTHER" id="PTHR43689">
    <property type="entry name" value="HYDROLASE"/>
    <property type="match status" value="1"/>
</dbReference>
<evidence type="ECO:0000313" key="3">
    <source>
        <dbReference type="Proteomes" id="UP000460298"/>
    </source>
</evidence>
<feature type="domain" description="AB hydrolase-1" evidence="1">
    <location>
        <begin position="49"/>
        <end position="162"/>
    </location>
</feature>
<gene>
    <name evidence="2" type="ORF">F9K24_14565</name>
</gene>
<dbReference type="Gene3D" id="3.40.50.1820">
    <property type="entry name" value="alpha/beta hydrolase"/>
    <property type="match status" value="1"/>
</dbReference>
<name>A0A833H0V3_9LEPT</name>
<proteinExistence type="predicted"/>
<dbReference type="AlphaFoldDB" id="A0A833H0V3"/>
<dbReference type="PANTHER" id="PTHR43689:SF8">
    <property type="entry name" value="ALPHA_BETA-HYDROLASES SUPERFAMILY PROTEIN"/>
    <property type="match status" value="1"/>
</dbReference>
<accession>A0A833H0V3</accession>
<evidence type="ECO:0000313" key="2">
    <source>
        <dbReference type="EMBL" id="KAB2931171.1"/>
    </source>
</evidence>
<dbReference type="InterPro" id="IPR029058">
    <property type="entry name" value="AB_hydrolase_fold"/>
</dbReference>
<sequence length="276" mass="29750">MLLTECGSFAPPEPELVFKDRAQPVFQMIRLASGRSVLVAETGNRNATPVLMIHGSPGAWSDFAHVMADKELAASAHLIAVDRVGWGGSADGGLETRLEIQAAALQAVLEQIAPGRPAVVVGHSYGGPVAVRLAMDHPGSVQALILVAASIDPELENPTWFQAFGRTSIVRPLVPDLLLRADEEIKPLKPQLESMLPLWSRLTMPVLVIQGDDDSLVPPENADFALRMLSSGGRANSVIVERIADQGHLIPWQRPDLIVKGVHRFLNREGNSGLQN</sequence>
<dbReference type="SUPFAM" id="SSF53474">
    <property type="entry name" value="alpha/beta-Hydrolases"/>
    <property type="match status" value="1"/>
</dbReference>
<dbReference type="Proteomes" id="UP000460298">
    <property type="component" value="Unassembled WGS sequence"/>
</dbReference>
<evidence type="ECO:0000259" key="1">
    <source>
        <dbReference type="Pfam" id="PF00561"/>
    </source>
</evidence>
<dbReference type="PRINTS" id="PR00111">
    <property type="entry name" value="ABHYDROLASE"/>
</dbReference>
<reference evidence="2 3" key="1">
    <citation type="submission" date="2019-10" db="EMBL/GenBank/DDBJ databases">
        <title>Extracellular Electron Transfer in a Candidatus Methanoperedens spp. Enrichment Culture.</title>
        <authorList>
            <person name="Berger S."/>
            <person name="Rangel Shaw D."/>
            <person name="Berben T."/>
            <person name="In 'T Zandt M."/>
            <person name="Frank J."/>
            <person name="Reimann J."/>
            <person name="Jetten M.S.M."/>
            <person name="Welte C.U."/>
        </authorList>
    </citation>
    <scope>NUCLEOTIDE SEQUENCE [LARGE SCALE GENOMIC DNA]</scope>
    <source>
        <strain evidence="2">SB12</strain>
    </source>
</reference>
<keyword evidence="2" id="KW-0378">Hydrolase</keyword>
<dbReference type="Pfam" id="PF00561">
    <property type="entry name" value="Abhydrolase_1"/>
    <property type="match status" value="1"/>
</dbReference>
<comment type="caution">
    <text evidence="2">The sequence shown here is derived from an EMBL/GenBank/DDBJ whole genome shotgun (WGS) entry which is preliminary data.</text>
</comment>
<organism evidence="2 3">
    <name type="scientific">Leptonema illini</name>
    <dbReference type="NCBI Taxonomy" id="183"/>
    <lineage>
        <taxon>Bacteria</taxon>
        <taxon>Pseudomonadati</taxon>
        <taxon>Spirochaetota</taxon>
        <taxon>Spirochaetia</taxon>
        <taxon>Leptospirales</taxon>
        <taxon>Leptospiraceae</taxon>
        <taxon>Leptonema</taxon>
    </lineage>
</organism>
<dbReference type="InterPro" id="IPR000073">
    <property type="entry name" value="AB_hydrolase_1"/>
</dbReference>
<dbReference type="GO" id="GO:0016787">
    <property type="term" value="F:hydrolase activity"/>
    <property type="evidence" value="ECO:0007669"/>
    <property type="project" value="UniProtKB-KW"/>
</dbReference>